<gene>
    <name evidence="2" type="ORF">M011DRAFT_312510</name>
</gene>
<evidence type="ECO:0000313" key="2">
    <source>
        <dbReference type="EMBL" id="KAF2749577.1"/>
    </source>
</evidence>
<evidence type="ECO:0000313" key="3">
    <source>
        <dbReference type="Proteomes" id="UP000799440"/>
    </source>
</evidence>
<organism evidence="2 3">
    <name type="scientific">Sporormia fimetaria CBS 119925</name>
    <dbReference type="NCBI Taxonomy" id="1340428"/>
    <lineage>
        <taxon>Eukaryota</taxon>
        <taxon>Fungi</taxon>
        <taxon>Dikarya</taxon>
        <taxon>Ascomycota</taxon>
        <taxon>Pezizomycotina</taxon>
        <taxon>Dothideomycetes</taxon>
        <taxon>Pleosporomycetidae</taxon>
        <taxon>Pleosporales</taxon>
        <taxon>Sporormiaceae</taxon>
        <taxon>Sporormia</taxon>
    </lineage>
</organism>
<dbReference type="EMBL" id="MU006566">
    <property type="protein sequence ID" value="KAF2749577.1"/>
    <property type="molecule type" value="Genomic_DNA"/>
</dbReference>
<sequence length="216" mass="24920">MSQNTDSQPFGSQATESQHGAHVVYKLLSNKDKDKDSRKFREQVENDRQELKALLRQGIRQIEQKNRSRCDEFDKLVEEALRSETPREGDSNGRAQASYDTLKTFKSTYENALCLFERIRDLADDFHSMEDMLSEARERPMERATGNKWREEVEETQRLLGLGRNKALRTVGRVVGLENAVDGTDTMELHRSLVYLERGVKRMVKGLPMPPNQAME</sequence>
<accession>A0A6A6VKC5</accession>
<dbReference type="OrthoDB" id="3934814at2759"/>
<evidence type="ECO:0000256" key="1">
    <source>
        <dbReference type="SAM" id="MobiDB-lite"/>
    </source>
</evidence>
<feature type="compositionally biased region" description="Basic and acidic residues" evidence="1">
    <location>
        <begin position="29"/>
        <end position="44"/>
    </location>
</feature>
<proteinExistence type="predicted"/>
<keyword evidence="3" id="KW-1185">Reference proteome</keyword>
<dbReference type="AlphaFoldDB" id="A0A6A6VKC5"/>
<dbReference type="Proteomes" id="UP000799440">
    <property type="component" value="Unassembled WGS sequence"/>
</dbReference>
<feature type="region of interest" description="Disordered" evidence="1">
    <location>
        <begin position="1"/>
        <end position="44"/>
    </location>
</feature>
<name>A0A6A6VKC5_9PLEO</name>
<reference evidence="2" key="1">
    <citation type="journal article" date="2020" name="Stud. Mycol.">
        <title>101 Dothideomycetes genomes: a test case for predicting lifestyles and emergence of pathogens.</title>
        <authorList>
            <person name="Haridas S."/>
            <person name="Albert R."/>
            <person name="Binder M."/>
            <person name="Bloem J."/>
            <person name="Labutti K."/>
            <person name="Salamov A."/>
            <person name="Andreopoulos B."/>
            <person name="Baker S."/>
            <person name="Barry K."/>
            <person name="Bills G."/>
            <person name="Bluhm B."/>
            <person name="Cannon C."/>
            <person name="Castanera R."/>
            <person name="Culley D."/>
            <person name="Daum C."/>
            <person name="Ezra D."/>
            <person name="Gonzalez J."/>
            <person name="Henrissat B."/>
            <person name="Kuo A."/>
            <person name="Liang C."/>
            <person name="Lipzen A."/>
            <person name="Lutzoni F."/>
            <person name="Magnuson J."/>
            <person name="Mondo S."/>
            <person name="Nolan M."/>
            <person name="Ohm R."/>
            <person name="Pangilinan J."/>
            <person name="Park H.-J."/>
            <person name="Ramirez L."/>
            <person name="Alfaro M."/>
            <person name="Sun H."/>
            <person name="Tritt A."/>
            <person name="Yoshinaga Y."/>
            <person name="Zwiers L.-H."/>
            <person name="Turgeon B."/>
            <person name="Goodwin S."/>
            <person name="Spatafora J."/>
            <person name="Crous P."/>
            <person name="Grigoriev I."/>
        </authorList>
    </citation>
    <scope>NUCLEOTIDE SEQUENCE</scope>
    <source>
        <strain evidence="2">CBS 119925</strain>
    </source>
</reference>
<feature type="compositionally biased region" description="Polar residues" evidence="1">
    <location>
        <begin position="1"/>
        <end position="18"/>
    </location>
</feature>
<protein>
    <submittedName>
        <fullName evidence="2">Uncharacterized protein</fullName>
    </submittedName>
</protein>